<dbReference type="PANTHER" id="PTHR11319">
    <property type="entry name" value="G PROTEIN-COUPLED RECEPTOR-RELATED"/>
    <property type="match status" value="1"/>
</dbReference>
<keyword evidence="7" id="KW-0998">Cell outer membrane</keyword>
<protein>
    <recommendedName>
        <fullName evidence="9 10">EGF-like domain-containing protein</fullName>
    </recommendedName>
</protein>
<evidence type="ECO:0000256" key="8">
    <source>
        <dbReference type="SAM" id="Phobius"/>
    </source>
</evidence>
<comment type="subcellular location">
    <subcellularLocation>
        <location evidence="1">Cell envelope</location>
    </subcellularLocation>
    <subcellularLocation>
        <location evidence="2">Cell outer membrane</location>
    </subcellularLocation>
    <subcellularLocation>
        <location evidence="3">Secreted</location>
    </subcellularLocation>
</comment>
<dbReference type="OrthoDB" id="2116838at2759"/>
<dbReference type="InterPro" id="IPR006626">
    <property type="entry name" value="PbH1"/>
</dbReference>
<feature type="transmembrane region" description="Helical" evidence="8">
    <location>
        <begin position="1068"/>
        <end position="1085"/>
    </location>
</feature>
<dbReference type="PROSITE" id="PS00022">
    <property type="entry name" value="EGF_1"/>
    <property type="match status" value="1"/>
</dbReference>
<dbReference type="GO" id="GO:0005576">
    <property type="term" value="C:extracellular region"/>
    <property type="evidence" value="ECO:0007669"/>
    <property type="project" value="UniProtKB-SubCell"/>
</dbReference>
<keyword evidence="8" id="KW-1133">Transmembrane helix</keyword>
<feature type="transmembrane region" description="Helical" evidence="8">
    <location>
        <begin position="860"/>
        <end position="880"/>
    </location>
</feature>
<sequence length="1282" mass="147471">MALSNIIYIYIFLILCYSDIIFSLNLVVDDNEDSIENLASTISNYNKNEEITVNFDKDYYKVSNNGRNKFNIKSDVVFYSDKGAILDFQESGITALYLTFIEKNYKKVIFRNITFYNYGENIAMILVDSLEDSNKYTVEFDNCTFTDSKSKIYYNKVVCIKPVQSVPYTIFNNCKFIKSTLAFYIYHSQKDYNVVSSCKCYTITINNCYFDNVSSIGTLKTGELIINNSYFTNLHGDIDNYSALLFSETRENVIKINNSTLENINVQYNLPLFYVTRTTFEIYNTTFTNCHTNSEYLIYSKLSKDYNGISIKDSMFYDISSLIDGIENDIKISNSIFKNITSRSSLPIILNSKDSTVNIKNSIFKNIVSLRSALFNEESTYYIINSDFDDIISNSKALINVLYHDASFIDSTFNKILCNGDGDDSSLIIFNSSEYANSIEFQNIIFKDSQTNGDFIKINGYSSIVNFRNTTIYNVLSYGTILSSKSIGSNILIENSYFYDNKNINKLKCGLIFSSNDIKLNIKNTVINGNTIKNNGGALCFNNINSMNIHISSSVFKNNKSLNGGSMYFYQPINSETNNSIDLINTQFINNEADQFGGAIYSNFELNVLNAVNITFIENHAYAGGALYINSNYKKTINSLNSKNILYINNTAESHGKDLATDPYIVNLMPSELRTFKITSGELFPLRFNLTDEYGQIVEDLSKFYSNIILTINISNNDDELIKVYGNSCYFSKGICELNNFKIYSSSPTVVYFKIDIESRNNNIKISNNNEYLNLTVKDCTTEQFKIFHKEKKDDIQSIYHCENPICNDECPIKNNTAICIKGENGDINNKINNICKCVDGWTGDNCDTMDMTIFNDLNYRLVSFPIIISIIGTLIFITIYRKERIIADSGYFKSTLVLIGILFYQCSLNYNNFSNFTNCSIKFIFKHLGFLIIYLQFFLYISTSYELGIDINDINLINKMSGSQSQIQNTNKKIINRISRIININKENSVMEKSKETESTRLNESIIKSFENELTKFSDINNNTRSRNNSKCVSSKFSLLDIRDDGHDNLKKLNKCIKSIHELIKEISIIFISSFILIIGIVIYNGNSTETLYVQEYKGKWRYNCPLDHINIMFNLIEAILTLFLLFIVFKVLNYTYIFKIVKYIGYSSFILIAAGPMASLISYAVLYNNSHSFIIYNALINGACNWILLILFSWDKFYYILTKKGNDPNYYFLHLKKHSKECIIHHSYYCNCIEMDNEYNLDIINKYIDFYKYCSQIIILENGRLKYVRLKNKNQLNFVI</sequence>
<dbReference type="PROSITE" id="PS01186">
    <property type="entry name" value="EGF_2"/>
    <property type="match status" value="1"/>
</dbReference>
<dbReference type="SUPFAM" id="SSF51126">
    <property type="entry name" value="Pectin lyase-like"/>
    <property type="match status" value="1"/>
</dbReference>
<evidence type="ECO:0000256" key="5">
    <source>
        <dbReference type="ARBA" id="ARBA00022729"/>
    </source>
</evidence>
<keyword evidence="8" id="KW-0812">Transmembrane</keyword>
<name>A0A1Y1VIE2_9FUNG</name>
<keyword evidence="5" id="KW-0732">Signal</keyword>
<evidence type="ECO:0000256" key="1">
    <source>
        <dbReference type="ARBA" id="ARBA00004196"/>
    </source>
</evidence>
<evidence type="ECO:0000313" key="11">
    <source>
        <dbReference type="EMBL" id="ORX57163.1"/>
    </source>
</evidence>
<keyword evidence="12" id="KW-1185">Reference proteome</keyword>
<feature type="transmembrane region" description="Helical" evidence="8">
    <location>
        <begin position="924"/>
        <end position="942"/>
    </location>
</feature>
<evidence type="ECO:0000259" key="10">
    <source>
        <dbReference type="PROSITE" id="PS01186"/>
    </source>
</evidence>
<reference evidence="11 12" key="1">
    <citation type="submission" date="2016-08" db="EMBL/GenBank/DDBJ databases">
        <title>Genomes of anaerobic fungi encode conserved fungal cellulosomes for biomass hydrolysis.</title>
        <authorList>
            <consortium name="DOE Joint Genome Institute"/>
            <person name="Haitjema C.H."/>
            <person name="Gilmore S.P."/>
            <person name="Henske J.K."/>
            <person name="Solomon K.V."/>
            <person name="De Groot R."/>
            <person name="Kuo A."/>
            <person name="Mondo S.J."/>
            <person name="Salamov A.A."/>
            <person name="Labutti K."/>
            <person name="Zhao Z."/>
            <person name="Chiniquy J."/>
            <person name="Barry K."/>
            <person name="Brewer H.M."/>
            <person name="Purvine S.O."/>
            <person name="Wright A.T."/>
            <person name="Boxma B."/>
            <person name="Van Alen T."/>
            <person name="Hackstein J.H."/>
            <person name="Baker S.E."/>
            <person name="Grigoriev I.V."/>
            <person name="O'Malley M.A."/>
        </authorList>
    </citation>
    <scope>NUCLEOTIDE SEQUENCE [LARGE SCALE GENOMIC DNA]</scope>
    <source>
        <strain evidence="12">finn</strain>
    </source>
</reference>
<dbReference type="Proteomes" id="UP000193719">
    <property type="component" value="Unassembled WGS sequence"/>
</dbReference>
<evidence type="ECO:0000256" key="2">
    <source>
        <dbReference type="ARBA" id="ARBA00004442"/>
    </source>
</evidence>
<proteinExistence type="predicted"/>
<feature type="transmembrane region" description="Helical" evidence="8">
    <location>
        <begin position="7"/>
        <end position="28"/>
    </location>
</feature>
<dbReference type="InterPro" id="IPR003368">
    <property type="entry name" value="POMP_repeat"/>
</dbReference>
<comment type="caution">
    <text evidence="11">The sequence shown here is derived from an EMBL/GenBank/DDBJ whole genome shotgun (WGS) entry which is preliminary data.</text>
</comment>
<keyword evidence="6 8" id="KW-0472">Membrane</keyword>
<feature type="transmembrane region" description="Helical" evidence="8">
    <location>
        <begin position="1113"/>
        <end position="1134"/>
    </location>
</feature>
<organism evidence="11 12">
    <name type="scientific">Piromyces finnis</name>
    <dbReference type="NCBI Taxonomy" id="1754191"/>
    <lineage>
        <taxon>Eukaryota</taxon>
        <taxon>Fungi</taxon>
        <taxon>Fungi incertae sedis</taxon>
        <taxon>Chytridiomycota</taxon>
        <taxon>Chytridiomycota incertae sedis</taxon>
        <taxon>Neocallimastigomycetes</taxon>
        <taxon>Neocallimastigales</taxon>
        <taxon>Neocallimastigaceae</taxon>
        <taxon>Piromyces</taxon>
    </lineage>
</organism>
<gene>
    <name evidence="11" type="ORF">BCR36DRAFT_409484</name>
</gene>
<evidence type="ECO:0000256" key="4">
    <source>
        <dbReference type="ARBA" id="ARBA00022525"/>
    </source>
</evidence>
<dbReference type="InterPro" id="IPR000742">
    <property type="entry name" value="EGF"/>
</dbReference>
<evidence type="ECO:0000259" key="9">
    <source>
        <dbReference type="PROSITE" id="PS00022"/>
    </source>
</evidence>
<feature type="transmembrane region" description="Helical" evidence="8">
    <location>
        <begin position="892"/>
        <end position="912"/>
    </location>
</feature>
<keyword evidence="4" id="KW-0964">Secreted</keyword>
<dbReference type="InterPro" id="IPR011050">
    <property type="entry name" value="Pectin_lyase_fold/virulence"/>
</dbReference>
<dbReference type="SMART" id="SM00710">
    <property type="entry name" value="PbH1"/>
    <property type="match status" value="8"/>
</dbReference>
<evidence type="ECO:0000256" key="6">
    <source>
        <dbReference type="ARBA" id="ARBA00023136"/>
    </source>
</evidence>
<feature type="domain" description="EGF-like" evidence="9 10">
    <location>
        <begin position="836"/>
        <end position="847"/>
    </location>
</feature>
<dbReference type="NCBIfam" id="TIGR01376">
    <property type="entry name" value="POMP_repeat"/>
    <property type="match status" value="1"/>
</dbReference>
<feature type="transmembrane region" description="Helical" evidence="8">
    <location>
        <begin position="1146"/>
        <end position="1169"/>
    </location>
</feature>
<dbReference type="PANTHER" id="PTHR11319:SF35">
    <property type="entry name" value="OUTER MEMBRANE PROTEIN PMPC-RELATED"/>
    <property type="match status" value="1"/>
</dbReference>
<reference evidence="11 12" key="2">
    <citation type="submission" date="2016-08" db="EMBL/GenBank/DDBJ databases">
        <title>Pervasive Adenine N6-methylation of Active Genes in Fungi.</title>
        <authorList>
            <consortium name="DOE Joint Genome Institute"/>
            <person name="Mondo S.J."/>
            <person name="Dannebaum R.O."/>
            <person name="Kuo R.C."/>
            <person name="Labutti K."/>
            <person name="Haridas S."/>
            <person name="Kuo A."/>
            <person name="Salamov A."/>
            <person name="Ahrendt S.R."/>
            <person name="Lipzen A."/>
            <person name="Sullivan W."/>
            <person name="Andreopoulos W.B."/>
            <person name="Clum A."/>
            <person name="Lindquist E."/>
            <person name="Daum C."/>
            <person name="Ramamoorthy G.K."/>
            <person name="Gryganskyi A."/>
            <person name="Culley D."/>
            <person name="Magnuson J.K."/>
            <person name="James T.Y."/>
            <person name="O'Malley M.A."/>
            <person name="Stajich J.E."/>
            <person name="Spatafora J.W."/>
            <person name="Visel A."/>
            <person name="Grigoriev I.V."/>
        </authorList>
    </citation>
    <scope>NUCLEOTIDE SEQUENCE [LARGE SCALE GENOMIC DNA]</scope>
    <source>
        <strain evidence="12">finn</strain>
    </source>
</reference>
<evidence type="ECO:0000256" key="3">
    <source>
        <dbReference type="ARBA" id="ARBA00004613"/>
    </source>
</evidence>
<accession>A0A1Y1VIE2</accession>
<evidence type="ECO:0000313" key="12">
    <source>
        <dbReference type="Proteomes" id="UP000193719"/>
    </source>
</evidence>
<evidence type="ECO:0000256" key="7">
    <source>
        <dbReference type="ARBA" id="ARBA00023237"/>
    </source>
</evidence>
<dbReference type="EMBL" id="MCFH01000006">
    <property type="protein sequence ID" value="ORX57163.1"/>
    <property type="molecule type" value="Genomic_DNA"/>
</dbReference>
<feature type="transmembrane region" description="Helical" evidence="8">
    <location>
        <begin position="1175"/>
        <end position="1196"/>
    </location>
</feature>